<dbReference type="GO" id="GO:0000976">
    <property type="term" value="F:transcription cis-regulatory region binding"/>
    <property type="evidence" value="ECO:0007669"/>
    <property type="project" value="TreeGrafter"/>
</dbReference>
<feature type="domain" description="HTH lacI-type" evidence="4">
    <location>
        <begin position="4"/>
        <end position="47"/>
    </location>
</feature>
<evidence type="ECO:0000256" key="1">
    <source>
        <dbReference type="ARBA" id="ARBA00023015"/>
    </source>
</evidence>
<dbReference type="PROSITE" id="PS00356">
    <property type="entry name" value="HTH_LACI_1"/>
    <property type="match status" value="1"/>
</dbReference>
<reference evidence="5 6" key="1">
    <citation type="submission" date="2016-10" db="EMBL/GenBank/DDBJ databases">
        <title>Rhodobacter sp. LPB0142, isolated from sea water.</title>
        <authorList>
            <person name="Kim E."/>
            <person name="Yi H."/>
        </authorList>
    </citation>
    <scope>NUCLEOTIDE SEQUENCE [LARGE SCALE GENOMIC DNA]</scope>
    <source>
        <strain evidence="5 6">LPB0142</strain>
    </source>
</reference>
<proteinExistence type="predicted"/>
<dbReference type="Proteomes" id="UP000176562">
    <property type="component" value="Chromosome"/>
</dbReference>
<dbReference type="Gene3D" id="1.10.260.40">
    <property type="entry name" value="lambda repressor-like DNA-binding domains"/>
    <property type="match status" value="1"/>
</dbReference>
<keyword evidence="1" id="KW-0805">Transcription regulation</keyword>
<protein>
    <recommendedName>
        <fullName evidence="4">HTH lacI-type domain-containing protein</fullName>
    </recommendedName>
</protein>
<evidence type="ECO:0000256" key="3">
    <source>
        <dbReference type="ARBA" id="ARBA00023163"/>
    </source>
</evidence>
<sequence>MKRAKIDDIAREAGVSRATVDRVIHGRVNVRSETAQKVAAAARRLGFYATGLIDRSLEKPLPKSKILALKASICAANSLILCR</sequence>
<organism evidence="5 6">
    <name type="scientific">Rhodobacter xanthinilyticus</name>
    <dbReference type="NCBI Taxonomy" id="1850250"/>
    <lineage>
        <taxon>Bacteria</taxon>
        <taxon>Pseudomonadati</taxon>
        <taxon>Pseudomonadota</taxon>
        <taxon>Alphaproteobacteria</taxon>
        <taxon>Rhodobacterales</taxon>
        <taxon>Rhodobacter group</taxon>
        <taxon>Rhodobacter</taxon>
    </lineage>
</organism>
<dbReference type="Pfam" id="PF00356">
    <property type="entry name" value="LacI"/>
    <property type="match status" value="1"/>
</dbReference>
<dbReference type="CDD" id="cd01392">
    <property type="entry name" value="HTH_LacI"/>
    <property type="match status" value="1"/>
</dbReference>
<dbReference type="KEGG" id="rhp:LPB142_00500"/>
<dbReference type="STRING" id="1850250.LPB142_00500"/>
<keyword evidence="6" id="KW-1185">Reference proteome</keyword>
<dbReference type="RefSeq" id="WP_068765664.1">
    <property type="nucleotide sequence ID" value="NZ_CP017781.1"/>
</dbReference>
<evidence type="ECO:0000313" key="5">
    <source>
        <dbReference type="EMBL" id="AOZ67987.1"/>
    </source>
</evidence>
<evidence type="ECO:0000259" key="4">
    <source>
        <dbReference type="PROSITE" id="PS50932"/>
    </source>
</evidence>
<keyword evidence="3" id="KW-0804">Transcription</keyword>
<dbReference type="SUPFAM" id="SSF47413">
    <property type="entry name" value="lambda repressor-like DNA-binding domains"/>
    <property type="match status" value="1"/>
</dbReference>
<dbReference type="PANTHER" id="PTHR30146">
    <property type="entry name" value="LACI-RELATED TRANSCRIPTIONAL REPRESSOR"/>
    <property type="match status" value="1"/>
</dbReference>
<dbReference type="InterPro" id="IPR010982">
    <property type="entry name" value="Lambda_DNA-bd_dom_sf"/>
</dbReference>
<accession>A0A1D9M816</accession>
<keyword evidence="2" id="KW-0238">DNA-binding</keyword>
<gene>
    <name evidence="5" type="ORF">LPB142_00500</name>
</gene>
<dbReference type="GO" id="GO:0003700">
    <property type="term" value="F:DNA-binding transcription factor activity"/>
    <property type="evidence" value="ECO:0007669"/>
    <property type="project" value="TreeGrafter"/>
</dbReference>
<dbReference type="PROSITE" id="PS50932">
    <property type="entry name" value="HTH_LACI_2"/>
    <property type="match status" value="1"/>
</dbReference>
<dbReference type="PANTHER" id="PTHR30146:SF152">
    <property type="entry name" value="TRANSCRIPTIONAL REGULATORY PROTEIN"/>
    <property type="match status" value="1"/>
</dbReference>
<dbReference type="InterPro" id="IPR000843">
    <property type="entry name" value="HTH_LacI"/>
</dbReference>
<evidence type="ECO:0000256" key="2">
    <source>
        <dbReference type="ARBA" id="ARBA00023125"/>
    </source>
</evidence>
<dbReference type="AlphaFoldDB" id="A0A1D9M816"/>
<evidence type="ECO:0000313" key="6">
    <source>
        <dbReference type="Proteomes" id="UP000176562"/>
    </source>
</evidence>
<dbReference type="EMBL" id="CP017781">
    <property type="protein sequence ID" value="AOZ67987.1"/>
    <property type="molecule type" value="Genomic_DNA"/>
</dbReference>
<dbReference type="SMART" id="SM00354">
    <property type="entry name" value="HTH_LACI"/>
    <property type="match status" value="1"/>
</dbReference>
<name>A0A1D9M816_9RHOB</name>